<keyword evidence="13" id="KW-0418">Kinase</keyword>
<evidence type="ECO:0000256" key="10">
    <source>
        <dbReference type="ARBA" id="ARBA00047899"/>
    </source>
</evidence>
<dbReference type="PROSITE" id="PS00108">
    <property type="entry name" value="PROTEIN_KINASE_ST"/>
    <property type="match status" value="1"/>
</dbReference>
<feature type="domain" description="Protein kinase" evidence="12">
    <location>
        <begin position="1"/>
        <end position="116"/>
    </location>
</feature>
<keyword evidence="9" id="KW-0472">Membrane</keyword>
<dbReference type="GO" id="GO:0005886">
    <property type="term" value="C:plasma membrane"/>
    <property type="evidence" value="ECO:0007669"/>
    <property type="project" value="UniProtKB-SubCell"/>
</dbReference>
<evidence type="ECO:0000256" key="2">
    <source>
        <dbReference type="ARBA" id="ARBA00012513"/>
    </source>
</evidence>
<comment type="caution">
    <text evidence="13">The sequence shown here is derived from an EMBL/GenBank/DDBJ whole genome shotgun (WGS) entry which is preliminary data.</text>
</comment>
<dbReference type="AlphaFoldDB" id="A0A5A7QHM0"/>
<evidence type="ECO:0000256" key="5">
    <source>
        <dbReference type="ARBA" id="ARBA00022692"/>
    </source>
</evidence>
<dbReference type="GO" id="GO:0004674">
    <property type="term" value="F:protein serine/threonine kinase activity"/>
    <property type="evidence" value="ECO:0007669"/>
    <property type="project" value="UniProtKB-KW"/>
</dbReference>
<name>A0A5A7QHM0_STRAF</name>
<accession>A0A5A7QHM0</accession>
<comment type="subcellular location">
    <subcellularLocation>
        <location evidence="1">Cell membrane</location>
        <topology evidence="1">Single-pass membrane protein</topology>
    </subcellularLocation>
</comment>
<evidence type="ECO:0000256" key="4">
    <source>
        <dbReference type="ARBA" id="ARBA00022679"/>
    </source>
</evidence>
<keyword evidence="5" id="KW-0812">Transmembrane</keyword>
<dbReference type="Pfam" id="PF00069">
    <property type="entry name" value="Pkinase"/>
    <property type="match status" value="1"/>
</dbReference>
<dbReference type="PROSITE" id="PS50011">
    <property type="entry name" value="PROTEIN_KINASE_DOM"/>
    <property type="match status" value="1"/>
</dbReference>
<evidence type="ECO:0000259" key="12">
    <source>
        <dbReference type="PROSITE" id="PS50011"/>
    </source>
</evidence>
<dbReference type="InterPro" id="IPR008271">
    <property type="entry name" value="Ser/Thr_kinase_AS"/>
</dbReference>
<comment type="catalytic activity">
    <reaction evidence="11">
        <text>L-seryl-[protein] + ATP = O-phospho-L-seryl-[protein] + ADP + H(+)</text>
        <dbReference type="Rhea" id="RHEA:17989"/>
        <dbReference type="Rhea" id="RHEA-COMP:9863"/>
        <dbReference type="Rhea" id="RHEA-COMP:11604"/>
        <dbReference type="ChEBI" id="CHEBI:15378"/>
        <dbReference type="ChEBI" id="CHEBI:29999"/>
        <dbReference type="ChEBI" id="CHEBI:30616"/>
        <dbReference type="ChEBI" id="CHEBI:83421"/>
        <dbReference type="ChEBI" id="CHEBI:456216"/>
        <dbReference type="EC" id="2.7.11.1"/>
    </reaction>
</comment>
<dbReference type="InterPro" id="IPR047117">
    <property type="entry name" value="PERK1-13-like"/>
</dbReference>
<sequence>MNNGTRPYILRCLVGLFCIPRKRIAFGTAHGLEYLHEHCNPKIIHRDMKAANILLNDDFEHVLGEFGLTKLIDRKAIHVTTEVRDHGSHCSRVLSRRINFDPIRPILVFLNPKPEV</sequence>
<keyword evidence="6" id="KW-0547">Nucleotide-binding</keyword>
<evidence type="ECO:0000313" key="13">
    <source>
        <dbReference type="EMBL" id="GER43371.1"/>
    </source>
</evidence>
<reference evidence="14" key="1">
    <citation type="journal article" date="2019" name="Curr. Biol.">
        <title>Genome Sequence of Striga asiatica Provides Insight into the Evolution of Plant Parasitism.</title>
        <authorList>
            <person name="Yoshida S."/>
            <person name="Kim S."/>
            <person name="Wafula E.K."/>
            <person name="Tanskanen J."/>
            <person name="Kim Y.M."/>
            <person name="Honaas L."/>
            <person name="Yang Z."/>
            <person name="Spallek T."/>
            <person name="Conn C.E."/>
            <person name="Ichihashi Y."/>
            <person name="Cheong K."/>
            <person name="Cui S."/>
            <person name="Der J.P."/>
            <person name="Gundlach H."/>
            <person name="Jiao Y."/>
            <person name="Hori C."/>
            <person name="Ishida J.K."/>
            <person name="Kasahara H."/>
            <person name="Kiba T."/>
            <person name="Kim M.S."/>
            <person name="Koo N."/>
            <person name="Laohavisit A."/>
            <person name="Lee Y.H."/>
            <person name="Lumba S."/>
            <person name="McCourt P."/>
            <person name="Mortimer J.C."/>
            <person name="Mutuku J.M."/>
            <person name="Nomura T."/>
            <person name="Sasaki-Sekimoto Y."/>
            <person name="Seto Y."/>
            <person name="Wang Y."/>
            <person name="Wakatake T."/>
            <person name="Sakakibara H."/>
            <person name="Demura T."/>
            <person name="Yamaguchi S."/>
            <person name="Yoneyama K."/>
            <person name="Manabe R.I."/>
            <person name="Nelson D.C."/>
            <person name="Schulman A.H."/>
            <person name="Timko M.P."/>
            <person name="dePamphilis C.W."/>
            <person name="Choi D."/>
            <person name="Shirasu K."/>
        </authorList>
    </citation>
    <scope>NUCLEOTIDE SEQUENCE [LARGE SCALE GENOMIC DNA]</scope>
    <source>
        <strain evidence="14">cv. UVA1</strain>
    </source>
</reference>
<dbReference type="Gene3D" id="1.10.510.10">
    <property type="entry name" value="Transferase(Phosphotransferase) domain 1"/>
    <property type="match status" value="1"/>
</dbReference>
<dbReference type="InterPro" id="IPR011009">
    <property type="entry name" value="Kinase-like_dom_sf"/>
</dbReference>
<dbReference type="SUPFAM" id="SSF56112">
    <property type="entry name" value="Protein kinase-like (PK-like)"/>
    <property type="match status" value="1"/>
</dbReference>
<gene>
    <name evidence="13" type="ORF">STAS_20226</name>
</gene>
<keyword evidence="13" id="KW-0675">Receptor</keyword>
<dbReference type="EC" id="2.7.11.1" evidence="2"/>
<evidence type="ECO:0000256" key="1">
    <source>
        <dbReference type="ARBA" id="ARBA00004162"/>
    </source>
</evidence>
<evidence type="ECO:0000256" key="8">
    <source>
        <dbReference type="ARBA" id="ARBA00022989"/>
    </source>
</evidence>
<comment type="catalytic activity">
    <reaction evidence="10">
        <text>L-threonyl-[protein] + ATP = O-phospho-L-threonyl-[protein] + ADP + H(+)</text>
        <dbReference type="Rhea" id="RHEA:46608"/>
        <dbReference type="Rhea" id="RHEA-COMP:11060"/>
        <dbReference type="Rhea" id="RHEA-COMP:11605"/>
        <dbReference type="ChEBI" id="CHEBI:15378"/>
        <dbReference type="ChEBI" id="CHEBI:30013"/>
        <dbReference type="ChEBI" id="CHEBI:30616"/>
        <dbReference type="ChEBI" id="CHEBI:61977"/>
        <dbReference type="ChEBI" id="CHEBI:456216"/>
        <dbReference type="EC" id="2.7.11.1"/>
    </reaction>
</comment>
<dbReference type="OrthoDB" id="905804at2759"/>
<keyword evidence="4" id="KW-0808">Transferase</keyword>
<dbReference type="PANTHER" id="PTHR47982">
    <property type="entry name" value="PROLINE-RICH RECEPTOR-LIKE PROTEIN KINASE PERK4"/>
    <property type="match status" value="1"/>
</dbReference>
<keyword evidence="8" id="KW-1133">Transmembrane helix</keyword>
<protein>
    <recommendedName>
        <fullName evidence="2">non-specific serine/threonine protein kinase</fullName>
        <ecNumber evidence="2">2.7.11.1</ecNumber>
    </recommendedName>
</protein>
<dbReference type="GO" id="GO:0005524">
    <property type="term" value="F:ATP binding"/>
    <property type="evidence" value="ECO:0007669"/>
    <property type="project" value="UniProtKB-KW"/>
</dbReference>
<evidence type="ECO:0000256" key="3">
    <source>
        <dbReference type="ARBA" id="ARBA00022527"/>
    </source>
</evidence>
<keyword evidence="14" id="KW-1185">Reference proteome</keyword>
<dbReference type="InterPro" id="IPR000719">
    <property type="entry name" value="Prot_kinase_dom"/>
</dbReference>
<proteinExistence type="predicted"/>
<evidence type="ECO:0000256" key="11">
    <source>
        <dbReference type="ARBA" id="ARBA00048679"/>
    </source>
</evidence>
<evidence type="ECO:0000256" key="7">
    <source>
        <dbReference type="ARBA" id="ARBA00022840"/>
    </source>
</evidence>
<keyword evidence="3" id="KW-0723">Serine/threonine-protein kinase</keyword>
<evidence type="ECO:0000256" key="6">
    <source>
        <dbReference type="ARBA" id="ARBA00022741"/>
    </source>
</evidence>
<evidence type="ECO:0000313" key="14">
    <source>
        <dbReference type="Proteomes" id="UP000325081"/>
    </source>
</evidence>
<organism evidence="13 14">
    <name type="scientific">Striga asiatica</name>
    <name type="common">Asiatic witchweed</name>
    <name type="synonym">Buchnera asiatica</name>
    <dbReference type="NCBI Taxonomy" id="4170"/>
    <lineage>
        <taxon>Eukaryota</taxon>
        <taxon>Viridiplantae</taxon>
        <taxon>Streptophyta</taxon>
        <taxon>Embryophyta</taxon>
        <taxon>Tracheophyta</taxon>
        <taxon>Spermatophyta</taxon>
        <taxon>Magnoliopsida</taxon>
        <taxon>eudicotyledons</taxon>
        <taxon>Gunneridae</taxon>
        <taxon>Pentapetalae</taxon>
        <taxon>asterids</taxon>
        <taxon>lamiids</taxon>
        <taxon>Lamiales</taxon>
        <taxon>Orobanchaceae</taxon>
        <taxon>Buchnereae</taxon>
        <taxon>Striga</taxon>
    </lineage>
</organism>
<evidence type="ECO:0000256" key="9">
    <source>
        <dbReference type="ARBA" id="ARBA00023136"/>
    </source>
</evidence>
<dbReference type="Proteomes" id="UP000325081">
    <property type="component" value="Unassembled WGS sequence"/>
</dbReference>
<dbReference type="EMBL" id="BKCP01006626">
    <property type="protein sequence ID" value="GER43371.1"/>
    <property type="molecule type" value="Genomic_DNA"/>
</dbReference>
<keyword evidence="7" id="KW-0067">ATP-binding</keyword>